<name>A0A7W2LZU7_9PSED</name>
<dbReference type="Pfam" id="PF07022">
    <property type="entry name" value="Phage_CI_repr"/>
    <property type="match status" value="1"/>
</dbReference>
<dbReference type="InterPro" id="IPR015927">
    <property type="entry name" value="Peptidase_S24_S26A/B/C"/>
</dbReference>
<dbReference type="Gene3D" id="2.10.109.10">
    <property type="entry name" value="Umud Fragment, subunit A"/>
    <property type="match status" value="1"/>
</dbReference>
<dbReference type="Proteomes" id="UP000577346">
    <property type="component" value="Unassembled WGS sequence"/>
</dbReference>
<dbReference type="CDD" id="cd06529">
    <property type="entry name" value="S24_LexA-like"/>
    <property type="match status" value="1"/>
</dbReference>
<accession>A0A7W2LZU7</accession>
<dbReference type="SUPFAM" id="SSF51306">
    <property type="entry name" value="LexA/Signal peptidase"/>
    <property type="match status" value="1"/>
</dbReference>
<dbReference type="InterPro" id="IPR010982">
    <property type="entry name" value="Lambda_DNA-bd_dom_sf"/>
</dbReference>
<dbReference type="InterPro" id="IPR001387">
    <property type="entry name" value="Cro/C1-type_HTH"/>
</dbReference>
<sequence length="268" mass="30352">MNKQYVYHINSATPVHCTTMKKDHSGSRLRTAMQAMGMTAREFASALSISPQTLNNWFGRGLPGRYLLPASKVLKVNPEWLESGEGLPRNEGLSEEDYENLQGMSPAQLDEWRRRENIGRTRRSTYSYSYPEISWDLAGGPLAERELTDYEDRLRHTSDADAGSNAFWLSVRDSSMTSPSGITFPEGYLILVSPDVTPRAGQYVLVRITELNEATFKQLVIDAGDWYLKPLNPDFPMKVYKDGWEMIGTIVDAKIPRHVLTPESLKWS</sequence>
<comment type="caution">
    <text evidence="2">The sequence shown here is derived from an EMBL/GenBank/DDBJ whole genome shotgun (WGS) entry which is preliminary data.</text>
</comment>
<dbReference type="GO" id="GO:0045892">
    <property type="term" value="P:negative regulation of DNA-templated transcription"/>
    <property type="evidence" value="ECO:0007669"/>
    <property type="project" value="InterPro"/>
</dbReference>
<dbReference type="InterPro" id="IPR039418">
    <property type="entry name" value="LexA-like"/>
</dbReference>
<dbReference type="EMBL" id="JACGDA010000058">
    <property type="protein sequence ID" value="MBA6150107.1"/>
    <property type="molecule type" value="Genomic_DNA"/>
</dbReference>
<protein>
    <submittedName>
        <fullName evidence="2">Phage repressor protein</fullName>
    </submittedName>
</protein>
<evidence type="ECO:0000313" key="2">
    <source>
        <dbReference type="EMBL" id="MBA6150107.1"/>
    </source>
</evidence>
<dbReference type="AlphaFoldDB" id="A0A7W2LZU7"/>
<dbReference type="InterPro" id="IPR010744">
    <property type="entry name" value="Phage_CI_N"/>
</dbReference>
<dbReference type="SUPFAM" id="SSF47413">
    <property type="entry name" value="lambda repressor-like DNA-binding domains"/>
    <property type="match status" value="1"/>
</dbReference>
<evidence type="ECO:0000313" key="3">
    <source>
        <dbReference type="Proteomes" id="UP000577346"/>
    </source>
</evidence>
<evidence type="ECO:0000259" key="1">
    <source>
        <dbReference type="PROSITE" id="PS50943"/>
    </source>
</evidence>
<gene>
    <name evidence="2" type="ORF">H4C15_21810</name>
</gene>
<proteinExistence type="predicted"/>
<dbReference type="Gene3D" id="1.10.260.40">
    <property type="entry name" value="lambda repressor-like DNA-binding domains"/>
    <property type="match status" value="1"/>
</dbReference>
<feature type="domain" description="HTH cro/C1-type" evidence="1">
    <location>
        <begin position="29"/>
        <end position="81"/>
    </location>
</feature>
<dbReference type="Pfam" id="PF00717">
    <property type="entry name" value="Peptidase_S24"/>
    <property type="match status" value="1"/>
</dbReference>
<dbReference type="PROSITE" id="PS50943">
    <property type="entry name" value="HTH_CROC1"/>
    <property type="match status" value="1"/>
</dbReference>
<dbReference type="SMART" id="SM00530">
    <property type="entry name" value="HTH_XRE"/>
    <property type="match status" value="1"/>
</dbReference>
<dbReference type="CDD" id="cd00093">
    <property type="entry name" value="HTH_XRE"/>
    <property type="match status" value="1"/>
</dbReference>
<reference evidence="2 3" key="1">
    <citation type="submission" date="2020-07" db="EMBL/GenBank/DDBJ databases">
        <title>Diversity of carbapenemase encoding genes among Pseudomonas putida group clinical isolates in a tertiary Brazilian hospital.</title>
        <authorList>
            <person name="Alberto-Lei F."/>
            <person name="Nodari C.S."/>
            <person name="Streling A.P."/>
            <person name="Paulino J.T."/>
            <person name="Bessa-Neto F.O."/>
            <person name="Cayo R."/>
            <person name="Gales A.C."/>
        </authorList>
    </citation>
    <scope>NUCLEOTIDE SEQUENCE [LARGE SCALE GENOMIC DNA]</scope>
    <source>
        <strain evidence="2 3">11213</strain>
    </source>
</reference>
<dbReference type="GO" id="GO:0003677">
    <property type="term" value="F:DNA binding"/>
    <property type="evidence" value="ECO:0007669"/>
    <property type="project" value="InterPro"/>
</dbReference>
<organism evidence="2 3">
    <name type="scientific">Pseudomonas juntendi</name>
    <dbReference type="NCBI Taxonomy" id="2666183"/>
    <lineage>
        <taxon>Bacteria</taxon>
        <taxon>Pseudomonadati</taxon>
        <taxon>Pseudomonadota</taxon>
        <taxon>Gammaproteobacteria</taxon>
        <taxon>Pseudomonadales</taxon>
        <taxon>Pseudomonadaceae</taxon>
        <taxon>Pseudomonas</taxon>
    </lineage>
</organism>
<dbReference type="RefSeq" id="WP_182337151.1">
    <property type="nucleotide sequence ID" value="NZ_JACGDA010000058.1"/>
</dbReference>
<dbReference type="InterPro" id="IPR036286">
    <property type="entry name" value="LexA/Signal_pep-like_sf"/>
</dbReference>